<sequence>MCHIFLNMITPHLTFGLPLDLFILKCATSFSTLSLLILVLVFLLIFSFWSPQFYQQYHSSSSWFWSSSFHLFYQHNIAGYSMFFHSCYNATYCYRSCVIILSFITLIMFISSLLVKVTPTLPYSD</sequence>
<name>A0A8D8TF43_9HEMI</name>
<reference evidence="2" key="1">
    <citation type="submission" date="2021-05" db="EMBL/GenBank/DDBJ databases">
        <authorList>
            <person name="Alioto T."/>
            <person name="Alioto T."/>
            <person name="Gomez Garrido J."/>
        </authorList>
    </citation>
    <scope>NUCLEOTIDE SEQUENCE</scope>
</reference>
<keyword evidence="1" id="KW-0812">Transmembrane</keyword>
<keyword evidence="1" id="KW-0472">Membrane</keyword>
<dbReference type="EMBL" id="HBUF01273933">
    <property type="protein sequence ID" value="CAG6685891.1"/>
    <property type="molecule type" value="Transcribed_RNA"/>
</dbReference>
<evidence type="ECO:0000313" key="2">
    <source>
        <dbReference type="EMBL" id="CAG6685891.1"/>
    </source>
</evidence>
<feature type="transmembrane region" description="Helical" evidence="1">
    <location>
        <begin position="92"/>
        <end position="115"/>
    </location>
</feature>
<proteinExistence type="predicted"/>
<keyword evidence="1" id="KW-1133">Transmembrane helix</keyword>
<feature type="transmembrane region" description="Helical" evidence="1">
    <location>
        <begin position="22"/>
        <end position="49"/>
    </location>
</feature>
<organism evidence="2">
    <name type="scientific">Cacopsylla melanoneura</name>
    <dbReference type="NCBI Taxonomy" id="428564"/>
    <lineage>
        <taxon>Eukaryota</taxon>
        <taxon>Metazoa</taxon>
        <taxon>Ecdysozoa</taxon>
        <taxon>Arthropoda</taxon>
        <taxon>Hexapoda</taxon>
        <taxon>Insecta</taxon>
        <taxon>Pterygota</taxon>
        <taxon>Neoptera</taxon>
        <taxon>Paraneoptera</taxon>
        <taxon>Hemiptera</taxon>
        <taxon>Sternorrhyncha</taxon>
        <taxon>Psylloidea</taxon>
        <taxon>Psyllidae</taxon>
        <taxon>Psyllinae</taxon>
        <taxon>Cacopsylla</taxon>
    </lineage>
</organism>
<accession>A0A8D8TF43</accession>
<evidence type="ECO:0000256" key="1">
    <source>
        <dbReference type="SAM" id="Phobius"/>
    </source>
</evidence>
<protein>
    <submittedName>
        <fullName evidence="2">Uncharacterized protein</fullName>
    </submittedName>
</protein>
<dbReference type="AlphaFoldDB" id="A0A8D8TF43"/>